<reference evidence="1 2" key="1">
    <citation type="journal article" date="2013" name="Curr. Biol.">
        <title>The Genome of the Foraminiferan Reticulomyxa filosa.</title>
        <authorList>
            <person name="Glockner G."/>
            <person name="Hulsmann N."/>
            <person name="Schleicher M."/>
            <person name="Noegel A.A."/>
            <person name="Eichinger L."/>
            <person name="Gallinger C."/>
            <person name="Pawlowski J."/>
            <person name="Sierra R."/>
            <person name="Euteneuer U."/>
            <person name="Pillet L."/>
            <person name="Moustafa A."/>
            <person name="Platzer M."/>
            <person name="Groth M."/>
            <person name="Szafranski K."/>
            <person name="Schliwa M."/>
        </authorList>
    </citation>
    <scope>NUCLEOTIDE SEQUENCE [LARGE SCALE GENOMIC DNA]</scope>
</reference>
<dbReference type="Proteomes" id="UP000023152">
    <property type="component" value="Unassembled WGS sequence"/>
</dbReference>
<evidence type="ECO:0000313" key="2">
    <source>
        <dbReference type="Proteomes" id="UP000023152"/>
    </source>
</evidence>
<name>X6LIG8_RETFI</name>
<protein>
    <submittedName>
        <fullName evidence="1">Uncharacterized protein</fullName>
    </submittedName>
</protein>
<dbReference type="AlphaFoldDB" id="X6LIG8"/>
<proteinExistence type="predicted"/>
<dbReference type="EMBL" id="ASPP01039002">
    <property type="protein sequence ID" value="ETO01176.1"/>
    <property type="molecule type" value="Genomic_DNA"/>
</dbReference>
<gene>
    <name evidence="1" type="ORF">RFI_36264</name>
</gene>
<sequence length="123" mass="14603">YIQQTMQISAMWNHQIDATLIYVVLNSTNGDIDKTIEVLFKFEQWTFRNNNEQKYKNKTKEFLEKRCCNHNVNLFCMFISEKCKKEIAIEVAAIETVHCGLPFVEKDKHRNSNRFTKKPLVIQ</sequence>
<comment type="caution">
    <text evidence="1">The sequence shown here is derived from an EMBL/GenBank/DDBJ whole genome shotgun (WGS) entry which is preliminary data.</text>
</comment>
<organism evidence="1 2">
    <name type="scientific">Reticulomyxa filosa</name>
    <dbReference type="NCBI Taxonomy" id="46433"/>
    <lineage>
        <taxon>Eukaryota</taxon>
        <taxon>Sar</taxon>
        <taxon>Rhizaria</taxon>
        <taxon>Retaria</taxon>
        <taxon>Foraminifera</taxon>
        <taxon>Monothalamids</taxon>
        <taxon>Reticulomyxidae</taxon>
        <taxon>Reticulomyxa</taxon>
    </lineage>
</organism>
<keyword evidence="2" id="KW-1185">Reference proteome</keyword>
<feature type="non-terminal residue" evidence="1">
    <location>
        <position position="1"/>
    </location>
</feature>
<accession>X6LIG8</accession>
<evidence type="ECO:0000313" key="1">
    <source>
        <dbReference type="EMBL" id="ETO01176.1"/>
    </source>
</evidence>